<evidence type="ECO:0000256" key="3">
    <source>
        <dbReference type="ARBA" id="ARBA00022692"/>
    </source>
</evidence>
<feature type="transmembrane region" description="Helical" evidence="8">
    <location>
        <begin position="202"/>
        <end position="227"/>
    </location>
</feature>
<keyword evidence="5" id="KW-0560">Oxidoreductase</keyword>
<evidence type="ECO:0000256" key="1">
    <source>
        <dbReference type="ARBA" id="ARBA00004651"/>
    </source>
</evidence>
<keyword evidence="4 8" id="KW-1133">Transmembrane helix</keyword>
<gene>
    <name evidence="10" type="ORF">EAS64_33250</name>
</gene>
<dbReference type="PRINTS" id="PR01437">
    <property type="entry name" value="NUOXDRDTASE4"/>
</dbReference>
<feature type="transmembrane region" description="Helical" evidence="8">
    <location>
        <begin position="119"/>
        <end position="147"/>
    </location>
</feature>
<proteinExistence type="predicted"/>
<protein>
    <submittedName>
        <fullName evidence="10">Hydrogenase 4 subunit B</fullName>
    </submittedName>
</protein>
<keyword evidence="2" id="KW-1003">Cell membrane</keyword>
<dbReference type="InterPro" id="IPR052175">
    <property type="entry name" value="ComplexI-like_HydComp"/>
</dbReference>
<reference evidence="10 11" key="1">
    <citation type="submission" date="2018-11" db="EMBL/GenBank/DDBJ databases">
        <title>Trebonia kvetii gen.nov., sp.nov., a novel acidophilic actinobacterium, and proposal of the new actinobacterial family Treboniaceae fam. nov.</title>
        <authorList>
            <person name="Rapoport D."/>
            <person name="Sagova-Mareckova M."/>
            <person name="Sedlacek I."/>
            <person name="Provaznik J."/>
            <person name="Kralova S."/>
            <person name="Pavlinic D."/>
            <person name="Benes V."/>
            <person name="Kopecky J."/>
        </authorList>
    </citation>
    <scope>NUCLEOTIDE SEQUENCE [LARGE SCALE GENOMIC DNA]</scope>
    <source>
        <strain evidence="10 11">15Tr583</strain>
    </source>
</reference>
<feature type="domain" description="NADH:quinone oxidoreductase/Mrp antiporter transmembrane" evidence="9">
    <location>
        <begin position="132"/>
        <end position="410"/>
    </location>
</feature>
<dbReference type="EMBL" id="RPFW01000007">
    <property type="protein sequence ID" value="TVZ01441.1"/>
    <property type="molecule type" value="Genomic_DNA"/>
</dbReference>
<accession>A0A6P2BSS7</accession>
<keyword evidence="3 7" id="KW-0812">Transmembrane</keyword>
<dbReference type="GO" id="GO:0016491">
    <property type="term" value="F:oxidoreductase activity"/>
    <property type="evidence" value="ECO:0007669"/>
    <property type="project" value="UniProtKB-KW"/>
</dbReference>
<sequence length="671" mass="67733">MWAGLAAAGALAVAASFVSLIAPRRWRAWVSGAGTALTGLAGAAAGAAAVTGHRSTGLSAPGVLPLSGLTLAVDPLGGWFIAVTGAVAVAAGIYAVGYAGHAASRPSVAMLPLFVGSLFAVPAAASAGTLLACWELMALTSLLLVLAEHKRRAEVAVAARWYAVMTHLGMVCVLAGLILFAAHAHGDSFAALAQAAPHLSPAIKSTVFVLVLAGFGSKAGLVPLHAWLPRAHPEAPSHVSALMSAAMVNLGLYGLIRVGSCLLGGGSAWWWLLLIALGAISAVYGILQAAMSTDVKRLLGCSTTENMGLACVGIGAGGLFATTGHPVLAGLALAAALLHVATHAAFKTLLFLAAGSVLHATGTRDLDALGGLRRGMPATTLAFGWGALAASALPPGTAFVSEWLLVQALIHGLRGASTATAITLPLAVSAVALTAGLAVATFVKAFGTGFLAKPRNADAAAAHESPATMLAGLGLAGAACAVLALAPGAVLPAIGRAVAAAGAGFAAAPGAGGAVTLRLDGLSGEVSPLLLTLALLIVMVGAAAWLRALPGTRARRQARLWDCGGGPLTARMEYTATSFAEPLQRVFDDVLAPETDLDITHLDEARYLVASAEYRRKVPDRIERRLYEPVLKAVGAWGDAARRLAPGSVHRYLGYGFYAVTGLLIVLAVTR</sequence>
<evidence type="ECO:0000256" key="4">
    <source>
        <dbReference type="ARBA" id="ARBA00022989"/>
    </source>
</evidence>
<name>A0A6P2BSS7_9ACTN</name>
<dbReference type="PANTHER" id="PTHR42682:SF3">
    <property type="entry name" value="FORMATE HYDROGENLYASE SUBUNIT 3-RELATED"/>
    <property type="match status" value="1"/>
</dbReference>
<dbReference type="PANTHER" id="PTHR42682">
    <property type="entry name" value="HYDROGENASE-4 COMPONENT F"/>
    <property type="match status" value="1"/>
</dbReference>
<keyword evidence="11" id="KW-1185">Reference proteome</keyword>
<evidence type="ECO:0000313" key="11">
    <source>
        <dbReference type="Proteomes" id="UP000460272"/>
    </source>
</evidence>
<dbReference type="OrthoDB" id="9768329at2"/>
<feature type="transmembrane region" description="Helical" evidence="8">
    <location>
        <begin position="529"/>
        <end position="549"/>
    </location>
</feature>
<evidence type="ECO:0000313" key="10">
    <source>
        <dbReference type="EMBL" id="TVZ01441.1"/>
    </source>
</evidence>
<evidence type="ECO:0000256" key="6">
    <source>
        <dbReference type="ARBA" id="ARBA00023136"/>
    </source>
</evidence>
<dbReference type="Pfam" id="PF00361">
    <property type="entry name" value="Proton_antipo_M"/>
    <property type="match status" value="1"/>
</dbReference>
<feature type="transmembrane region" description="Helical" evidence="8">
    <location>
        <begin position="239"/>
        <end position="256"/>
    </location>
</feature>
<feature type="transmembrane region" description="Helical" evidence="8">
    <location>
        <begin position="652"/>
        <end position="670"/>
    </location>
</feature>
<evidence type="ECO:0000256" key="8">
    <source>
        <dbReference type="SAM" id="Phobius"/>
    </source>
</evidence>
<evidence type="ECO:0000256" key="5">
    <source>
        <dbReference type="ARBA" id="ARBA00023002"/>
    </source>
</evidence>
<dbReference type="AlphaFoldDB" id="A0A6P2BSS7"/>
<comment type="subcellular location">
    <subcellularLocation>
        <location evidence="1">Cell membrane</location>
        <topology evidence="1">Multi-pass membrane protein</topology>
    </subcellularLocation>
    <subcellularLocation>
        <location evidence="7">Membrane</location>
        <topology evidence="7">Multi-pass membrane protein</topology>
    </subcellularLocation>
</comment>
<feature type="transmembrane region" description="Helical" evidence="8">
    <location>
        <begin position="498"/>
        <end position="517"/>
    </location>
</feature>
<evidence type="ECO:0000256" key="2">
    <source>
        <dbReference type="ARBA" id="ARBA00022475"/>
    </source>
</evidence>
<comment type="caution">
    <text evidence="10">The sequence shown here is derived from an EMBL/GenBank/DDBJ whole genome shotgun (WGS) entry which is preliminary data.</text>
</comment>
<dbReference type="InterPro" id="IPR003918">
    <property type="entry name" value="NADH_UbQ_OxRdtase"/>
</dbReference>
<feature type="transmembrane region" description="Helical" evidence="8">
    <location>
        <begin position="299"/>
        <end position="321"/>
    </location>
</feature>
<dbReference type="GO" id="GO:0005886">
    <property type="term" value="C:plasma membrane"/>
    <property type="evidence" value="ECO:0007669"/>
    <property type="project" value="UniProtKB-SubCell"/>
</dbReference>
<evidence type="ECO:0000256" key="7">
    <source>
        <dbReference type="RuleBase" id="RU000320"/>
    </source>
</evidence>
<organism evidence="10 11">
    <name type="scientific">Trebonia kvetii</name>
    <dbReference type="NCBI Taxonomy" id="2480626"/>
    <lineage>
        <taxon>Bacteria</taxon>
        <taxon>Bacillati</taxon>
        <taxon>Actinomycetota</taxon>
        <taxon>Actinomycetes</taxon>
        <taxon>Streptosporangiales</taxon>
        <taxon>Treboniaceae</taxon>
        <taxon>Trebonia</taxon>
    </lineage>
</organism>
<dbReference type="GO" id="GO:0008137">
    <property type="term" value="F:NADH dehydrogenase (ubiquinone) activity"/>
    <property type="evidence" value="ECO:0007669"/>
    <property type="project" value="InterPro"/>
</dbReference>
<dbReference type="GO" id="GO:0042773">
    <property type="term" value="P:ATP synthesis coupled electron transport"/>
    <property type="evidence" value="ECO:0007669"/>
    <property type="project" value="InterPro"/>
</dbReference>
<dbReference type="InterPro" id="IPR001750">
    <property type="entry name" value="ND/Mrp_TM"/>
</dbReference>
<feature type="transmembrane region" description="Helical" evidence="8">
    <location>
        <begin position="159"/>
        <end position="182"/>
    </location>
</feature>
<evidence type="ECO:0000259" key="9">
    <source>
        <dbReference type="Pfam" id="PF00361"/>
    </source>
</evidence>
<keyword evidence="6 8" id="KW-0472">Membrane</keyword>
<feature type="transmembrane region" description="Helical" evidence="8">
    <location>
        <begin position="268"/>
        <end position="287"/>
    </location>
</feature>
<feature type="transmembrane region" description="Helical" evidence="8">
    <location>
        <begin position="76"/>
        <end position="99"/>
    </location>
</feature>
<feature type="transmembrane region" description="Helical" evidence="8">
    <location>
        <begin position="29"/>
        <end position="50"/>
    </location>
</feature>
<feature type="transmembrane region" description="Helical" evidence="8">
    <location>
        <begin position="467"/>
        <end position="486"/>
    </location>
</feature>
<feature type="transmembrane region" description="Helical" evidence="8">
    <location>
        <begin position="424"/>
        <end position="447"/>
    </location>
</feature>
<dbReference type="Proteomes" id="UP000460272">
    <property type="component" value="Unassembled WGS sequence"/>
</dbReference>